<evidence type="ECO:0000256" key="6">
    <source>
        <dbReference type="SAM" id="Phobius"/>
    </source>
</evidence>
<dbReference type="InterPro" id="IPR000727">
    <property type="entry name" value="T_SNARE_dom"/>
</dbReference>
<dbReference type="SUPFAM" id="SSF55785">
    <property type="entry name" value="PYP-like sensor domain (PAS domain)"/>
    <property type="match status" value="1"/>
</dbReference>
<dbReference type="Gene3D" id="3.30.450.20">
    <property type="entry name" value="PAS domain"/>
    <property type="match status" value="1"/>
</dbReference>
<dbReference type="EMBL" id="BMIJ01000008">
    <property type="protein sequence ID" value="GGC06535.1"/>
    <property type="molecule type" value="Genomic_DNA"/>
</dbReference>
<evidence type="ECO:0000259" key="7">
    <source>
        <dbReference type="PROSITE" id="PS50111"/>
    </source>
</evidence>
<dbReference type="SMART" id="SM00283">
    <property type="entry name" value="MA"/>
    <property type="match status" value="1"/>
</dbReference>
<keyword evidence="3 5" id="KW-0807">Transducer</keyword>
<dbReference type="PANTHER" id="PTHR32089">
    <property type="entry name" value="METHYL-ACCEPTING CHEMOTAXIS PROTEIN MCPB"/>
    <property type="match status" value="1"/>
</dbReference>
<keyword evidence="2" id="KW-0997">Cell inner membrane</keyword>
<dbReference type="InterPro" id="IPR035965">
    <property type="entry name" value="PAS-like_dom_sf"/>
</dbReference>
<dbReference type="NCBIfam" id="TIGR00229">
    <property type="entry name" value="sensory_box"/>
    <property type="match status" value="1"/>
</dbReference>
<feature type="domain" description="Methyl-accepting transducer" evidence="7">
    <location>
        <begin position="250"/>
        <end position="486"/>
    </location>
</feature>
<keyword evidence="2" id="KW-1003">Cell membrane</keyword>
<evidence type="ECO:0000259" key="8">
    <source>
        <dbReference type="PROSITE" id="PS50112"/>
    </source>
</evidence>
<gene>
    <name evidence="10" type="ORF">GCM10011352_35920</name>
</gene>
<accession>A0ABQ1KSX7</accession>
<dbReference type="PROSITE" id="PS50112">
    <property type="entry name" value="PAS"/>
    <property type="match status" value="1"/>
</dbReference>
<organism evidence="10 11">
    <name type="scientific">Marinobacterium zhoushanense</name>
    <dbReference type="NCBI Taxonomy" id="1679163"/>
    <lineage>
        <taxon>Bacteria</taxon>
        <taxon>Pseudomonadati</taxon>
        <taxon>Pseudomonadota</taxon>
        <taxon>Gammaproteobacteria</taxon>
        <taxon>Oceanospirillales</taxon>
        <taxon>Oceanospirillaceae</taxon>
        <taxon>Marinobacterium</taxon>
    </lineage>
</organism>
<feature type="domain" description="PAS" evidence="8">
    <location>
        <begin position="25"/>
        <end position="60"/>
    </location>
</feature>
<evidence type="ECO:0000313" key="11">
    <source>
        <dbReference type="Proteomes" id="UP000629025"/>
    </source>
</evidence>
<evidence type="ECO:0000256" key="4">
    <source>
        <dbReference type="ARBA" id="ARBA00029447"/>
    </source>
</evidence>
<dbReference type="Pfam" id="PF08447">
    <property type="entry name" value="PAS_3"/>
    <property type="match status" value="1"/>
</dbReference>
<dbReference type="InterPro" id="IPR004089">
    <property type="entry name" value="MCPsignal_dom"/>
</dbReference>
<dbReference type="CDD" id="cd11386">
    <property type="entry name" value="MCP_signal"/>
    <property type="match status" value="1"/>
</dbReference>
<dbReference type="PROSITE" id="PS50111">
    <property type="entry name" value="CHEMOTAXIS_TRANSDUC_2"/>
    <property type="match status" value="1"/>
</dbReference>
<protein>
    <submittedName>
        <fullName evidence="10">Methyl-accepting chemotaxis protein</fullName>
    </submittedName>
</protein>
<evidence type="ECO:0000256" key="2">
    <source>
        <dbReference type="ARBA" id="ARBA00022519"/>
    </source>
</evidence>
<dbReference type="InterPro" id="IPR013655">
    <property type="entry name" value="PAS_fold_3"/>
</dbReference>
<comment type="similarity">
    <text evidence="4">Belongs to the methyl-accepting chemotaxis (MCP) protein family.</text>
</comment>
<sequence>MKTNLPVTQIEEDYSASSNILSTTDLRGSITYVNEDFVRISGFAQEELLGSNHNMVRHPDMPPAAFKDLWTRVKGGNSWMGVVKNRCKNGNHYWVDAYVTPIERNGRIEEYQSVRRKPEREVVNRAETLYTKLNAGKVPACLRGMGLSFGSRLVLCMLLPLLLGALAAFVMGAELQLLAIFAAIALTSTAATLLALKPFRALVAQAQRVVQDPVAQYVYTGRMDELGQLRLSMKMLESETAGLIGRISDSSGSLTLGASGLSAAVEQSQDGVRQQFSETDRVAAAVDQMSSSIQEVSASAQSSSEAAGNSLREVSSGKAVVDASVLSIGALKEEISRAAEVIHDVEASSRSISSILDVIREIAEQTNLLALNAAIEAARAGEAGRGFAVVADEVRSLATRTQTSTEEIRSMIERLQSGSARAVDAMAEGRRRADLCVEQSSETVASLDRVLGSIQLISDMSAQIAAAVEQQSAVADEINRSVFNIRDMSEQNLSAVEQSSVTSRNMLSIATSFGELAQQFWSARNKQA</sequence>
<dbReference type="CDD" id="cd00130">
    <property type="entry name" value="PAS"/>
    <property type="match status" value="1"/>
</dbReference>
<evidence type="ECO:0000256" key="5">
    <source>
        <dbReference type="PROSITE-ProRule" id="PRU00284"/>
    </source>
</evidence>
<comment type="subcellular location">
    <subcellularLocation>
        <location evidence="1">Cell inner membrane</location>
        <topology evidence="1">Multi-pass membrane protein</topology>
    </subcellularLocation>
</comment>
<keyword evidence="6" id="KW-1133">Transmembrane helix</keyword>
<evidence type="ECO:0000256" key="1">
    <source>
        <dbReference type="ARBA" id="ARBA00004429"/>
    </source>
</evidence>
<keyword evidence="11" id="KW-1185">Reference proteome</keyword>
<keyword evidence="6" id="KW-0472">Membrane</keyword>
<feature type="transmembrane region" description="Helical" evidence="6">
    <location>
        <begin position="177"/>
        <end position="196"/>
    </location>
</feature>
<name>A0ABQ1KSX7_9GAMM</name>
<evidence type="ECO:0000259" key="9">
    <source>
        <dbReference type="PROSITE" id="PS50192"/>
    </source>
</evidence>
<dbReference type="InterPro" id="IPR000014">
    <property type="entry name" value="PAS"/>
</dbReference>
<keyword evidence="6" id="KW-0812">Transmembrane</keyword>
<dbReference type="RefSeq" id="WP_188750881.1">
    <property type="nucleotide sequence ID" value="NZ_BMIJ01000008.1"/>
</dbReference>
<dbReference type="Proteomes" id="UP000629025">
    <property type="component" value="Unassembled WGS sequence"/>
</dbReference>
<dbReference type="PANTHER" id="PTHR32089:SF74">
    <property type="entry name" value="METHYL-ACCEPTING CHEMOTAXIS PROTEIN AER"/>
    <property type="match status" value="1"/>
</dbReference>
<comment type="caution">
    <text evidence="10">The sequence shown here is derived from an EMBL/GenBank/DDBJ whole genome shotgun (WGS) entry which is preliminary data.</text>
</comment>
<feature type="domain" description="T-SNARE coiled-coil homology" evidence="9">
    <location>
        <begin position="437"/>
        <end position="499"/>
    </location>
</feature>
<dbReference type="Pfam" id="PF00015">
    <property type="entry name" value="MCPsignal"/>
    <property type="match status" value="1"/>
</dbReference>
<evidence type="ECO:0000313" key="10">
    <source>
        <dbReference type="EMBL" id="GGC06535.1"/>
    </source>
</evidence>
<reference evidence="11" key="1">
    <citation type="journal article" date="2019" name="Int. J. Syst. Evol. Microbiol.">
        <title>The Global Catalogue of Microorganisms (GCM) 10K type strain sequencing project: providing services to taxonomists for standard genome sequencing and annotation.</title>
        <authorList>
            <consortium name="The Broad Institute Genomics Platform"/>
            <consortium name="The Broad Institute Genome Sequencing Center for Infectious Disease"/>
            <person name="Wu L."/>
            <person name="Ma J."/>
        </authorList>
    </citation>
    <scope>NUCLEOTIDE SEQUENCE [LARGE SCALE GENOMIC DNA]</scope>
    <source>
        <strain evidence="11">CGMCC 1.15341</strain>
    </source>
</reference>
<dbReference type="Gene3D" id="1.10.287.950">
    <property type="entry name" value="Methyl-accepting chemotaxis protein"/>
    <property type="match status" value="1"/>
</dbReference>
<feature type="transmembrane region" description="Helical" evidence="6">
    <location>
        <begin position="153"/>
        <end position="171"/>
    </location>
</feature>
<proteinExistence type="inferred from homology"/>
<dbReference type="PROSITE" id="PS50192">
    <property type="entry name" value="T_SNARE"/>
    <property type="match status" value="1"/>
</dbReference>
<dbReference type="SUPFAM" id="SSF58104">
    <property type="entry name" value="Methyl-accepting chemotaxis protein (MCP) signaling domain"/>
    <property type="match status" value="1"/>
</dbReference>
<evidence type="ECO:0000256" key="3">
    <source>
        <dbReference type="ARBA" id="ARBA00023224"/>
    </source>
</evidence>